<organism evidence="2 3">
    <name type="scientific">Stephania japonica</name>
    <dbReference type="NCBI Taxonomy" id="461633"/>
    <lineage>
        <taxon>Eukaryota</taxon>
        <taxon>Viridiplantae</taxon>
        <taxon>Streptophyta</taxon>
        <taxon>Embryophyta</taxon>
        <taxon>Tracheophyta</taxon>
        <taxon>Spermatophyta</taxon>
        <taxon>Magnoliopsida</taxon>
        <taxon>Ranunculales</taxon>
        <taxon>Menispermaceae</taxon>
        <taxon>Menispermoideae</taxon>
        <taxon>Cissampelideae</taxon>
        <taxon>Stephania</taxon>
    </lineage>
</organism>
<name>A0AAP0NWM7_9MAGN</name>
<dbReference type="EMBL" id="JBBNAE010000005">
    <property type="protein sequence ID" value="KAK9122707.1"/>
    <property type="molecule type" value="Genomic_DNA"/>
</dbReference>
<proteinExistence type="predicted"/>
<protein>
    <submittedName>
        <fullName evidence="2">Uncharacterized protein</fullName>
    </submittedName>
</protein>
<accession>A0AAP0NWM7</accession>
<feature type="compositionally biased region" description="Basic residues" evidence="1">
    <location>
        <begin position="125"/>
        <end position="134"/>
    </location>
</feature>
<sequence>MGGLLGSPRQLSGTRLAKMCTYPSGRRFESGGRKTGLGEPDGVEGLRSWLILPVRCQRGCAPWLGRYRDRRSERENDRGERSRGPPSLRREEQPKFLMKGTSLFDENGIVHIGPPIAKHGQNKTLKSKNTRDTRRKKKNHVMVFYDEKVENIRRCKGGLMVAPLLCVSPTTEVMSKVAPLVKRNYFATPPIPLEAPPDSGSMHGGR</sequence>
<keyword evidence="3" id="KW-1185">Reference proteome</keyword>
<reference evidence="2 3" key="1">
    <citation type="submission" date="2024-01" db="EMBL/GenBank/DDBJ databases">
        <title>Genome assemblies of Stephania.</title>
        <authorList>
            <person name="Yang L."/>
        </authorList>
    </citation>
    <scope>NUCLEOTIDE SEQUENCE [LARGE SCALE GENOMIC DNA]</scope>
    <source>
        <strain evidence="2">QJT</strain>
        <tissue evidence="2">Leaf</tissue>
    </source>
</reference>
<evidence type="ECO:0000313" key="3">
    <source>
        <dbReference type="Proteomes" id="UP001417504"/>
    </source>
</evidence>
<evidence type="ECO:0000313" key="2">
    <source>
        <dbReference type="EMBL" id="KAK9122707.1"/>
    </source>
</evidence>
<feature type="region of interest" description="Disordered" evidence="1">
    <location>
        <begin position="70"/>
        <end position="94"/>
    </location>
</feature>
<evidence type="ECO:0000256" key="1">
    <source>
        <dbReference type="SAM" id="MobiDB-lite"/>
    </source>
</evidence>
<dbReference type="Proteomes" id="UP001417504">
    <property type="component" value="Unassembled WGS sequence"/>
</dbReference>
<gene>
    <name evidence="2" type="ORF">Sjap_012309</name>
</gene>
<dbReference type="AlphaFoldDB" id="A0AAP0NWM7"/>
<comment type="caution">
    <text evidence="2">The sequence shown here is derived from an EMBL/GenBank/DDBJ whole genome shotgun (WGS) entry which is preliminary data.</text>
</comment>
<feature type="region of interest" description="Disordered" evidence="1">
    <location>
        <begin position="112"/>
        <end position="134"/>
    </location>
</feature>